<sequence length="115" mass="12889">MSEERFDRMEQMMAQLITMVGHNNAVTEELRQDVTGLKQDVAGLKQDVAVLKQDIVTLAGKLEKGFADIVHMIHVLGDKADKIELVQAHHSDVLDVLAIRTTRQEAEIQALKRAM</sequence>
<dbReference type="RefSeq" id="WP_144351416.1">
    <property type="nucleotide sequence ID" value="NZ_CP036259.1"/>
</dbReference>
<name>A0A517DXA7_9FIRM</name>
<protein>
    <submittedName>
        <fullName evidence="2">Uncharacterized protein</fullName>
    </submittedName>
</protein>
<dbReference type="OrthoDB" id="1683308at2"/>
<dbReference type="AlphaFoldDB" id="A0A517DXA7"/>
<reference evidence="2 3" key="1">
    <citation type="submission" date="2019-02" db="EMBL/GenBank/DDBJ databases">
        <title>Closed genome of Sporomusa termitida DSM 4440.</title>
        <authorList>
            <person name="Poehlein A."/>
            <person name="Daniel R."/>
        </authorList>
    </citation>
    <scope>NUCLEOTIDE SEQUENCE [LARGE SCALE GENOMIC DNA]</scope>
    <source>
        <strain evidence="2 3">DSM 4440</strain>
    </source>
</reference>
<organism evidence="2 3">
    <name type="scientific">Sporomusa termitida</name>
    <dbReference type="NCBI Taxonomy" id="2377"/>
    <lineage>
        <taxon>Bacteria</taxon>
        <taxon>Bacillati</taxon>
        <taxon>Bacillota</taxon>
        <taxon>Negativicutes</taxon>
        <taxon>Selenomonadales</taxon>
        <taxon>Sporomusaceae</taxon>
        <taxon>Sporomusa</taxon>
    </lineage>
</organism>
<accession>A0A517DXA7</accession>
<feature type="coiled-coil region" evidence="1">
    <location>
        <begin position="27"/>
        <end position="54"/>
    </location>
</feature>
<dbReference type="KEGG" id="sted:SPTER_34110"/>
<dbReference type="EMBL" id="CP036259">
    <property type="protein sequence ID" value="QDR81990.1"/>
    <property type="molecule type" value="Genomic_DNA"/>
</dbReference>
<keyword evidence="1" id="KW-0175">Coiled coil</keyword>
<dbReference type="Gene3D" id="1.20.5.170">
    <property type="match status" value="1"/>
</dbReference>
<proteinExistence type="predicted"/>
<gene>
    <name evidence="2" type="ORF">SPTER_34110</name>
</gene>
<dbReference type="Proteomes" id="UP000320776">
    <property type="component" value="Chromosome"/>
</dbReference>
<evidence type="ECO:0000313" key="2">
    <source>
        <dbReference type="EMBL" id="QDR81990.1"/>
    </source>
</evidence>
<keyword evidence="3" id="KW-1185">Reference proteome</keyword>
<evidence type="ECO:0000256" key="1">
    <source>
        <dbReference type="SAM" id="Coils"/>
    </source>
</evidence>
<evidence type="ECO:0000313" key="3">
    <source>
        <dbReference type="Proteomes" id="UP000320776"/>
    </source>
</evidence>